<name>A0A1N6QB54_AQUAC</name>
<evidence type="ECO:0000313" key="1">
    <source>
        <dbReference type="EMBL" id="SIQ13656.1"/>
    </source>
</evidence>
<dbReference type="Proteomes" id="UP000185841">
    <property type="component" value="Unassembled WGS sequence"/>
</dbReference>
<evidence type="ECO:0000313" key="2">
    <source>
        <dbReference type="Proteomes" id="UP000185841"/>
    </source>
</evidence>
<dbReference type="RefSeq" id="WP_076425175.1">
    <property type="nucleotide sequence ID" value="NZ_FTMP01000002.1"/>
</dbReference>
<dbReference type="InterPro" id="IPR016875">
    <property type="entry name" value="UCP028200"/>
</dbReference>
<proteinExistence type="predicted"/>
<protein>
    <recommendedName>
        <fullName evidence="3">Lipoprotein</fullName>
    </recommendedName>
</protein>
<dbReference type="EMBL" id="FTMP01000002">
    <property type="protein sequence ID" value="SIQ13656.1"/>
    <property type="molecule type" value="Genomic_DNA"/>
</dbReference>
<sequence>MRRPLRLLTLLTCLILLGACSRFDLAYRNLDWLLAWRIDRYLDLNAEQKAWLEPRLDQHLTWHCSTQLPLLTRWLDQDRATLAAGELDAPQLRARLGELRSALEQIPSEVSPTVSGLLQQLSPLQVQQLREQMARENAELRREFVAPPLERQIALRVENTEKRLQPWFGELNAAQQAMVRAWAEQRGEQNRLWLDSRERWQAALLQELEGRRSTDFPQRIEHLLRERKSYWSDAYRQSFEQSEDDLAELLGQLIASADNAQRQRLYDRLGVLREDIARLECVTQAAAAVASRSE</sequence>
<organism evidence="1 2">
    <name type="scientific">Aquipseudomonas alcaligenes</name>
    <name type="common">Pseudomonas alcaligenes</name>
    <dbReference type="NCBI Taxonomy" id="43263"/>
    <lineage>
        <taxon>Bacteria</taxon>
        <taxon>Pseudomonadati</taxon>
        <taxon>Pseudomonadota</taxon>
        <taxon>Gammaproteobacteria</taxon>
        <taxon>Pseudomonadales</taxon>
        <taxon>Pseudomonadaceae</taxon>
        <taxon>Aquipseudomonas</taxon>
    </lineage>
</organism>
<evidence type="ECO:0008006" key="3">
    <source>
        <dbReference type="Google" id="ProtNLM"/>
    </source>
</evidence>
<reference evidence="1 2" key="1">
    <citation type="submission" date="2017-01" db="EMBL/GenBank/DDBJ databases">
        <authorList>
            <person name="Mah S.A."/>
            <person name="Swanson W.J."/>
            <person name="Moy G.W."/>
            <person name="Vacquier V.D."/>
        </authorList>
    </citation>
    <scope>NUCLEOTIDE SEQUENCE [LARGE SCALE GENOMIC DNA]</scope>
    <source>
        <strain evidence="1 2">RU36E</strain>
    </source>
</reference>
<dbReference type="AlphaFoldDB" id="A0A1N6QB54"/>
<gene>
    <name evidence="1" type="ORF">SAMN05878282_102337</name>
</gene>
<dbReference type="Pfam" id="PF19795">
    <property type="entry name" value="DUF6279"/>
    <property type="match status" value="1"/>
</dbReference>
<dbReference type="PIRSF" id="PIRSF028200">
    <property type="entry name" value="UCP028200"/>
    <property type="match status" value="1"/>
</dbReference>
<dbReference type="PROSITE" id="PS51257">
    <property type="entry name" value="PROKAR_LIPOPROTEIN"/>
    <property type="match status" value="1"/>
</dbReference>
<accession>A0A1N6QB54</accession>